<accession>A0A0F9P351</accession>
<gene>
    <name evidence="1" type="ORF">LCGC14_0952110</name>
</gene>
<protein>
    <submittedName>
        <fullName evidence="1">Uncharacterized protein</fullName>
    </submittedName>
</protein>
<dbReference type="EMBL" id="LAZR01003393">
    <property type="protein sequence ID" value="KKN18807.1"/>
    <property type="molecule type" value="Genomic_DNA"/>
</dbReference>
<proteinExistence type="predicted"/>
<name>A0A0F9P351_9ZZZZ</name>
<reference evidence="1" key="1">
    <citation type="journal article" date="2015" name="Nature">
        <title>Complex archaea that bridge the gap between prokaryotes and eukaryotes.</title>
        <authorList>
            <person name="Spang A."/>
            <person name="Saw J.H."/>
            <person name="Jorgensen S.L."/>
            <person name="Zaremba-Niedzwiedzka K."/>
            <person name="Martijn J."/>
            <person name="Lind A.E."/>
            <person name="van Eijk R."/>
            <person name="Schleper C."/>
            <person name="Guy L."/>
            <person name="Ettema T.J."/>
        </authorList>
    </citation>
    <scope>NUCLEOTIDE SEQUENCE</scope>
</reference>
<dbReference type="AlphaFoldDB" id="A0A0F9P351"/>
<comment type="caution">
    <text evidence="1">The sequence shown here is derived from an EMBL/GenBank/DDBJ whole genome shotgun (WGS) entry which is preliminary data.</text>
</comment>
<organism evidence="1">
    <name type="scientific">marine sediment metagenome</name>
    <dbReference type="NCBI Taxonomy" id="412755"/>
    <lineage>
        <taxon>unclassified sequences</taxon>
        <taxon>metagenomes</taxon>
        <taxon>ecological metagenomes</taxon>
    </lineage>
</organism>
<sequence length="70" mass="8430">MNNKVYSVNIEFCMVRELEDRSSVNTAITTRYKTLTIPHEDFQKASTDIEKDINRLINKYHKKYEFKLEK</sequence>
<evidence type="ECO:0000313" key="1">
    <source>
        <dbReference type="EMBL" id="KKN18807.1"/>
    </source>
</evidence>